<dbReference type="EMBL" id="FSRQ01000003">
    <property type="protein sequence ID" value="SIO29889.1"/>
    <property type="molecule type" value="Genomic_DNA"/>
</dbReference>
<name>A0A1N6ID32_9FLAO</name>
<evidence type="ECO:0000313" key="1">
    <source>
        <dbReference type="EMBL" id="SIO29889.1"/>
    </source>
</evidence>
<keyword evidence="2" id="KW-1185">Reference proteome</keyword>
<dbReference type="Proteomes" id="UP000184782">
    <property type="component" value="Unassembled WGS sequence"/>
</dbReference>
<reference evidence="2" key="1">
    <citation type="submission" date="2016-12" db="EMBL/GenBank/DDBJ databases">
        <authorList>
            <person name="Varghese N."/>
            <person name="Submissions S."/>
        </authorList>
    </citation>
    <scope>NUCLEOTIDE SEQUENCE [LARGE SCALE GENOMIC DNA]</scope>
    <source>
        <strain evidence="2">DSM 16779</strain>
    </source>
</reference>
<dbReference type="OrthoDB" id="1272408at2"/>
<protein>
    <submittedName>
        <fullName evidence="1">Uncharacterized protein</fullName>
    </submittedName>
</protein>
<gene>
    <name evidence="1" type="ORF">SAMN05421769_3314</name>
</gene>
<sequence length="276" mass="30113">MKKIFNIIVLAAIPHLFFSQVVITDKGTPALDNTAVLKLDSDKKGFLLPRIPLTSNMDVTTIPNPQNGNIVFNTNSTLSLPQTITYFEVDRWNSLYTKEQLQPKLDIVNISSVSSTASTSITGFNPGAINLGSGTSGWTSLGVIDSKAFTRVNNSFAFTVEGMTQLDASSNEYYEYAIGIFVDDVLVVVRKYHKQKENFTCSWNKFILNGVVSNLSIGNHSIKVMARNISSTSNLATQKIVYGGPATRSDNGSSCDNMSSFLAKITLNTTIVESIN</sequence>
<proteinExistence type="predicted"/>
<dbReference type="STRING" id="59733.SAMN05421769_3314"/>
<accession>A0A1N6ID32</accession>
<dbReference type="RefSeq" id="WP_074231630.1">
    <property type="nucleotide sequence ID" value="NZ_FSRQ01000003.1"/>
</dbReference>
<dbReference type="AlphaFoldDB" id="A0A1N6ID32"/>
<evidence type="ECO:0000313" key="2">
    <source>
        <dbReference type="Proteomes" id="UP000184782"/>
    </source>
</evidence>
<organism evidence="1 2">
    <name type="scientific">Chryseobacterium scophthalmum</name>
    <dbReference type="NCBI Taxonomy" id="59733"/>
    <lineage>
        <taxon>Bacteria</taxon>
        <taxon>Pseudomonadati</taxon>
        <taxon>Bacteroidota</taxon>
        <taxon>Flavobacteriia</taxon>
        <taxon>Flavobacteriales</taxon>
        <taxon>Weeksellaceae</taxon>
        <taxon>Chryseobacterium group</taxon>
        <taxon>Chryseobacterium</taxon>
    </lineage>
</organism>